<evidence type="ECO:0000256" key="6">
    <source>
        <dbReference type="ARBA" id="ARBA00022801"/>
    </source>
</evidence>
<name>A0A8J4VRG4_9ROSI</name>
<evidence type="ECO:0000256" key="7">
    <source>
        <dbReference type="ARBA" id="ARBA00023242"/>
    </source>
</evidence>
<feature type="domain" description="DUF8040" evidence="9">
    <location>
        <begin position="44"/>
        <end position="139"/>
    </location>
</feature>
<comment type="subcellular location">
    <subcellularLocation>
        <location evidence="2">Nucleus</location>
    </subcellularLocation>
</comment>
<dbReference type="EMBL" id="JRKL02000575">
    <property type="protein sequence ID" value="KAF3970063.1"/>
    <property type="molecule type" value="Genomic_DNA"/>
</dbReference>
<accession>A0A8J4VRG4</accession>
<feature type="domain" description="DDE Tnp4" evidence="8">
    <location>
        <begin position="174"/>
        <end position="336"/>
    </location>
</feature>
<evidence type="ECO:0008006" key="12">
    <source>
        <dbReference type="Google" id="ProtNLM"/>
    </source>
</evidence>
<dbReference type="InterPro" id="IPR027806">
    <property type="entry name" value="HARBI1_dom"/>
</dbReference>
<dbReference type="GO" id="GO:0046872">
    <property type="term" value="F:metal ion binding"/>
    <property type="evidence" value="ECO:0007669"/>
    <property type="project" value="UniProtKB-KW"/>
</dbReference>
<dbReference type="GO" id="GO:0005634">
    <property type="term" value="C:nucleus"/>
    <property type="evidence" value="ECO:0007669"/>
    <property type="project" value="UniProtKB-SubCell"/>
</dbReference>
<comment type="similarity">
    <text evidence="3">Belongs to the HARBI1 family.</text>
</comment>
<dbReference type="OrthoDB" id="1681765at2759"/>
<gene>
    <name evidence="10" type="ORF">CMV_006200</name>
</gene>
<keyword evidence="4" id="KW-0540">Nuclease</keyword>
<keyword evidence="11" id="KW-1185">Reference proteome</keyword>
<dbReference type="InterPro" id="IPR045249">
    <property type="entry name" value="HARBI1-like"/>
</dbReference>
<dbReference type="Proteomes" id="UP000737018">
    <property type="component" value="Unassembled WGS sequence"/>
</dbReference>
<evidence type="ECO:0000256" key="1">
    <source>
        <dbReference type="ARBA" id="ARBA00001968"/>
    </source>
</evidence>
<keyword evidence="6" id="KW-0378">Hydrolase</keyword>
<dbReference type="AlphaFoldDB" id="A0A8J4VRG4"/>
<dbReference type="PANTHER" id="PTHR22930:SF228">
    <property type="entry name" value="PROTEIN ALP1-LIKE"/>
    <property type="match status" value="1"/>
</dbReference>
<evidence type="ECO:0000256" key="4">
    <source>
        <dbReference type="ARBA" id="ARBA00022722"/>
    </source>
</evidence>
<evidence type="ECO:0000256" key="2">
    <source>
        <dbReference type="ARBA" id="ARBA00004123"/>
    </source>
</evidence>
<dbReference type="Pfam" id="PF13359">
    <property type="entry name" value="DDE_Tnp_4"/>
    <property type="match status" value="1"/>
</dbReference>
<evidence type="ECO:0000259" key="9">
    <source>
        <dbReference type="Pfam" id="PF26138"/>
    </source>
</evidence>
<dbReference type="InterPro" id="IPR058353">
    <property type="entry name" value="DUF8040"/>
</dbReference>
<organism evidence="10 11">
    <name type="scientific">Castanea mollissima</name>
    <name type="common">Chinese chestnut</name>
    <dbReference type="NCBI Taxonomy" id="60419"/>
    <lineage>
        <taxon>Eukaryota</taxon>
        <taxon>Viridiplantae</taxon>
        <taxon>Streptophyta</taxon>
        <taxon>Embryophyta</taxon>
        <taxon>Tracheophyta</taxon>
        <taxon>Spermatophyta</taxon>
        <taxon>Magnoliopsida</taxon>
        <taxon>eudicotyledons</taxon>
        <taxon>Gunneridae</taxon>
        <taxon>Pentapetalae</taxon>
        <taxon>rosids</taxon>
        <taxon>fabids</taxon>
        <taxon>Fagales</taxon>
        <taxon>Fagaceae</taxon>
        <taxon>Castanea</taxon>
    </lineage>
</organism>
<keyword evidence="7" id="KW-0539">Nucleus</keyword>
<dbReference type="Pfam" id="PF26138">
    <property type="entry name" value="DUF8040"/>
    <property type="match status" value="1"/>
</dbReference>
<comment type="caution">
    <text evidence="10">The sequence shown here is derived from an EMBL/GenBank/DDBJ whole genome shotgun (WGS) entry which is preliminary data.</text>
</comment>
<reference evidence="10" key="1">
    <citation type="submission" date="2020-03" db="EMBL/GenBank/DDBJ databases">
        <title>Castanea mollissima Vanexum genome sequencing.</title>
        <authorList>
            <person name="Staton M."/>
        </authorList>
    </citation>
    <scope>NUCLEOTIDE SEQUENCE</scope>
    <source>
        <tissue evidence="10">Leaf</tissue>
    </source>
</reference>
<evidence type="ECO:0000259" key="8">
    <source>
        <dbReference type="Pfam" id="PF13359"/>
    </source>
</evidence>
<comment type="cofactor">
    <cofactor evidence="1">
        <name>a divalent metal cation</name>
        <dbReference type="ChEBI" id="CHEBI:60240"/>
    </cofactor>
</comment>
<proteinExistence type="inferred from homology"/>
<dbReference type="PANTHER" id="PTHR22930">
    <property type="match status" value="1"/>
</dbReference>
<keyword evidence="5" id="KW-0479">Metal-binding</keyword>
<dbReference type="GO" id="GO:0016787">
    <property type="term" value="F:hydrolase activity"/>
    <property type="evidence" value="ECO:0007669"/>
    <property type="project" value="UniProtKB-KW"/>
</dbReference>
<evidence type="ECO:0000256" key="5">
    <source>
        <dbReference type="ARBA" id="ARBA00022723"/>
    </source>
</evidence>
<evidence type="ECO:0000313" key="11">
    <source>
        <dbReference type="Proteomes" id="UP000737018"/>
    </source>
</evidence>
<dbReference type="GO" id="GO:0004518">
    <property type="term" value="F:nuclease activity"/>
    <property type="evidence" value="ECO:0007669"/>
    <property type="project" value="UniProtKB-KW"/>
</dbReference>
<sequence>MNVEPNYYSSSSSSDEEEDDDMFFLLMFVENKNNYIPKEPQRISMLTGDAFIKEILNGNPRTCYELFRMDRPTFTSLCNYLRIHKFLTNSRWITVEEAVGMFLLIVGHNVRIRVIADRFQHSTETVDRQFKETVRAICRLGKFIIRPSQSNEVHPRIANNTKFFPYFKKCIGAIDGTYISAWAPKSKLVSYRNRKATITHNIMCACDFDMKFTFVYTGWEGTANDSRVFLDALQRPENNFPWPPSGGYYLVDSGYPCTLGFLPPYRTERYHLRDFRGGDRPEGAKELFNYRHSSLRNVIERCFGVLKARFPVLKMMPRYKPCRQGNVMRACCTIHNFIRMATRNDRLFTQFNIDNLTVEGEGRDNSGEPSHTVDLTDQAAEAMAAYRDQIAALMLANNRHH</sequence>
<protein>
    <recommendedName>
        <fullName evidence="12">DDE Tnp4 domain-containing protein</fullName>
    </recommendedName>
</protein>
<evidence type="ECO:0000256" key="3">
    <source>
        <dbReference type="ARBA" id="ARBA00006958"/>
    </source>
</evidence>
<evidence type="ECO:0000313" key="10">
    <source>
        <dbReference type="EMBL" id="KAF3970063.1"/>
    </source>
</evidence>